<sequence>MKTPSCTMIATLINTTELQYIPRHRLEELSVWLDSNLENLYQEMEERDDPFAPPPEEFSELAEGEEPLSQLAQWLSSSGHLIATLAGLNDIVKEEIVRKTAH</sequence>
<protein>
    <submittedName>
        <fullName evidence="1">Uncharacterized protein</fullName>
    </submittedName>
</protein>
<dbReference type="Proteomes" id="UP000254848">
    <property type="component" value="Unassembled WGS sequence"/>
</dbReference>
<accession>A0A370QU54</accession>
<reference evidence="1 2" key="1">
    <citation type="submission" date="2018-07" db="EMBL/GenBank/DDBJ databases">
        <title>Genomic Encyclopedia of Type Strains, Phase IV (KMG-IV): sequencing the most valuable type-strain genomes for metagenomic binning, comparative biology and taxonomic classification.</title>
        <authorList>
            <person name="Goeker M."/>
        </authorList>
    </citation>
    <scope>NUCLEOTIDE SEQUENCE [LARGE SCALE GENOMIC DNA]</scope>
    <source>
        <strain evidence="1 2">DSM 103736</strain>
    </source>
</reference>
<comment type="caution">
    <text evidence="1">The sequence shown here is derived from an EMBL/GenBank/DDBJ whole genome shotgun (WGS) entry which is preliminary data.</text>
</comment>
<gene>
    <name evidence="1" type="ORF">C8D90_103162</name>
</gene>
<evidence type="ECO:0000313" key="2">
    <source>
        <dbReference type="Proteomes" id="UP000254848"/>
    </source>
</evidence>
<proteinExistence type="predicted"/>
<name>A0A370QU54_9GAMM</name>
<dbReference type="RefSeq" id="WP_147291343.1">
    <property type="nucleotide sequence ID" value="NZ_QRAP01000003.1"/>
</dbReference>
<dbReference type="AlphaFoldDB" id="A0A370QU54"/>
<keyword evidence="2" id="KW-1185">Reference proteome</keyword>
<evidence type="ECO:0000313" key="1">
    <source>
        <dbReference type="EMBL" id="RDK92770.1"/>
    </source>
</evidence>
<dbReference type="EMBL" id="QRAP01000003">
    <property type="protein sequence ID" value="RDK92770.1"/>
    <property type="molecule type" value="Genomic_DNA"/>
</dbReference>
<organism evidence="1 2">
    <name type="scientific">Enterobacillus tribolii</name>
    <dbReference type="NCBI Taxonomy" id="1487935"/>
    <lineage>
        <taxon>Bacteria</taxon>
        <taxon>Pseudomonadati</taxon>
        <taxon>Pseudomonadota</taxon>
        <taxon>Gammaproteobacteria</taxon>
        <taxon>Enterobacterales</taxon>
        <taxon>Hafniaceae</taxon>
        <taxon>Enterobacillus</taxon>
    </lineage>
</organism>